<protein>
    <recommendedName>
        <fullName evidence="3">MarR family transcriptional regulator</fullName>
    </recommendedName>
</protein>
<proteinExistence type="predicted"/>
<sequence length="281" mass="31272">MDEDQFRTAMLACANAILPMHIGQVMINKVFGRAMQSHAAGLVVIMHCEAELNLGPAATLAALKSEFEQSRTLSAFIGLLKCTGFIRNGEHPNDQRVRTLVPSAMLIGGLKSWLMQHVKCGAMAGIEFPVPDLAGRLDADPYFATHYIAATRNVLYRTRASLEQRHAWAMFDRFDCGDRVCLMLLKAHYECEQTGNAEPWFPLEVSRIASQIGISQSHVRNIVNAAETAGYLKLNKRSGEICLTPHLLEEVREWHLMFWSWLKDAADIAVERSSVTSSLSA</sequence>
<evidence type="ECO:0000313" key="1">
    <source>
        <dbReference type="EMBL" id="MFD1745487.1"/>
    </source>
</evidence>
<reference evidence="2" key="1">
    <citation type="journal article" date="2019" name="Int. J. Syst. Evol. Microbiol.">
        <title>The Global Catalogue of Microorganisms (GCM) 10K type strain sequencing project: providing services to taxonomists for standard genome sequencing and annotation.</title>
        <authorList>
            <consortium name="The Broad Institute Genomics Platform"/>
            <consortium name="The Broad Institute Genome Sequencing Center for Infectious Disease"/>
            <person name="Wu L."/>
            <person name="Ma J."/>
        </authorList>
    </citation>
    <scope>NUCLEOTIDE SEQUENCE [LARGE SCALE GENOMIC DNA]</scope>
    <source>
        <strain evidence="2">CG52</strain>
    </source>
</reference>
<accession>A0ABW4M3I9</accession>
<comment type="caution">
    <text evidence="1">The sequence shown here is derived from an EMBL/GenBank/DDBJ whole genome shotgun (WGS) entry which is preliminary data.</text>
</comment>
<evidence type="ECO:0000313" key="2">
    <source>
        <dbReference type="Proteomes" id="UP001597322"/>
    </source>
</evidence>
<organism evidence="1 2">
    <name type="scientific">Rhizobium helianthi</name>
    <dbReference type="NCBI Taxonomy" id="1132695"/>
    <lineage>
        <taxon>Bacteria</taxon>
        <taxon>Pseudomonadati</taxon>
        <taxon>Pseudomonadota</taxon>
        <taxon>Alphaproteobacteria</taxon>
        <taxon>Hyphomicrobiales</taxon>
        <taxon>Rhizobiaceae</taxon>
        <taxon>Rhizobium/Agrobacterium group</taxon>
        <taxon>Rhizobium</taxon>
    </lineage>
</organism>
<dbReference type="EMBL" id="JBHUEQ010000015">
    <property type="protein sequence ID" value="MFD1745487.1"/>
    <property type="molecule type" value="Genomic_DNA"/>
</dbReference>
<dbReference type="RefSeq" id="WP_377399236.1">
    <property type="nucleotide sequence ID" value="NZ_JBHUEQ010000015.1"/>
</dbReference>
<gene>
    <name evidence="1" type="ORF">ACFSE1_08455</name>
</gene>
<name>A0ABW4M3I9_9HYPH</name>
<evidence type="ECO:0008006" key="3">
    <source>
        <dbReference type="Google" id="ProtNLM"/>
    </source>
</evidence>
<dbReference type="Proteomes" id="UP001597322">
    <property type="component" value="Unassembled WGS sequence"/>
</dbReference>
<keyword evidence="2" id="KW-1185">Reference proteome</keyword>